<feature type="domain" description="Calcineurin-like phosphoesterase" evidence="1">
    <location>
        <begin position="8"/>
        <end position="235"/>
    </location>
</feature>
<dbReference type="EMBL" id="CP063405">
    <property type="protein sequence ID" value="QSZ29560.1"/>
    <property type="molecule type" value="Genomic_DNA"/>
</dbReference>
<dbReference type="Pfam" id="PF00149">
    <property type="entry name" value="Metallophos"/>
    <property type="match status" value="1"/>
</dbReference>
<dbReference type="OrthoDB" id="550558at2759"/>
<dbReference type="InterPro" id="IPR004843">
    <property type="entry name" value="Calcineurin-like_PHP"/>
</dbReference>
<protein>
    <recommendedName>
        <fullName evidence="1">Calcineurin-like phosphoesterase domain-containing protein</fullName>
    </recommendedName>
</protein>
<accession>A0A8A3NZJ9</accession>
<reference evidence="2" key="1">
    <citation type="submission" date="2020-10" db="EMBL/GenBank/DDBJ databases">
        <title>Genome Sequence of Monilinia vaccinii-corymbosi Sheds Light on Mummy Berry Disease Infection of Blueberry and Mating Type.</title>
        <authorList>
            <person name="Yow A.G."/>
            <person name="Zhang Y."/>
            <person name="Bansal K."/>
            <person name="Eacker S.M."/>
            <person name="Sullivan S."/>
            <person name="Liachko I."/>
            <person name="Cubeta M.A."/>
            <person name="Rollins J.A."/>
            <person name="Ashrafi H."/>
        </authorList>
    </citation>
    <scope>NUCLEOTIDE SEQUENCE</scope>
    <source>
        <strain evidence="2">RL-1</strain>
    </source>
</reference>
<dbReference type="Gene3D" id="3.60.21.10">
    <property type="match status" value="1"/>
</dbReference>
<organism evidence="2 3">
    <name type="scientific">Monilinia vaccinii-corymbosi</name>
    <dbReference type="NCBI Taxonomy" id="61207"/>
    <lineage>
        <taxon>Eukaryota</taxon>
        <taxon>Fungi</taxon>
        <taxon>Dikarya</taxon>
        <taxon>Ascomycota</taxon>
        <taxon>Pezizomycotina</taxon>
        <taxon>Leotiomycetes</taxon>
        <taxon>Helotiales</taxon>
        <taxon>Sclerotiniaceae</taxon>
        <taxon>Monilinia</taxon>
    </lineage>
</organism>
<keyword evidence="3" id="KW-1185">Reference proteome</keyword>
<dbReference type="InterPro" id="IPR029052">
    <property type="entry name" value="Metallo-depent_PP-like"/>
</dbReference>
<sequence>MSPVQFQIMSDLHLETPSARPSYEHLETQPECKYLVLLGDIGKVIHKELNAFLEDQLRVFEIVFSVQGNHEAYETKVTAAVGAMLSFQHTMDELREEEVEMGRFVFLNRTRFDITDSVAVLGCTLFSCISEEQRESVSLFCSDFSETLEWSIDAHNASHQEDLTWSNVQVEQIAQKEPHRKIVIFTHFSPTILDAANDPKNLEDFNQVRSAFVTDLSDQICWASASVRIWAFGHTRYVRLPR</sequence>
<evidence type="ECO:0000259" key="1">
    <source>
        <dbReference type="Pfam" id="PF00149"/>
    </source>
</evidence>
<proteinExistence type="predicted"/>
<dbReference type="GO" id="GO:0016787">
    <property type="term" value="F:hydrolase activity"/>
    <property type="evidence" value="ECO:0007669"/>
    <property type="project" value="InterPro"/>
</dbReference>
<evidence type="ECO:0000313" key="3">
    <source>
        <dbReference type="Proteomes" id="UP000672032"/>
    </source>
</evidence>
<evidence type="ECO:0000313" key="2">
    <source>
        <dbReference type="EMBL" id="QSZ29560.1"/>
    </source>
</evidence>
<dbReference type="PANTHER" id="PTHR37844:SF2">
    <property type="entry name" value="SER_THR PROTEIN PHOSPHATASE SUPERFAMILY (AFU_ORTHOLOGUE AFUA_1G14840)"/>
    <property type="match status" value="1"/>
</dbReference>
<name>A0A8A3NZJ9_9HELO</name>
<dbReference type="PANTHER" id="PTHR37844">
    <property type="entry name" value="SER/THR PROTEIN PHOSPHATASE SUPERFAMILY (AFU_ORTHOLOGUE AFUA_1G14840)"/>
    <property type="match status" value="1"/>
</dbReference>
<dbReference type="Proteomes" id="UP000672032">
    <property type="component" value="Chromosome 1"/>
</dbReference>
<dbReference type="SUPFAM" id="SSF56300">
    <property type="entry name" value="Metallo-dependent phosphatases"/>
    <property type="match status" value="1"/>
</dbReference>
<dbReference type="AlphaFoldDB" id="A0A8A3NZJ9"/>
<gene>
    <name evidence="2" type="ORF">DSL72_004075</name>
</gene>